<comment type="caution">
    <text evidence="8">The sequence shown here is derived from an EMBL/GenBank/DDBJ whole genome shotgun (WGS) entry which is preliminary data.</text>
</comment>
<dbReference type="OrthoDB" id="439993at2759"/>
<evidence type="ECO:0000313" key="9">
    <source>
        <dbReference type="Proteomes" id="UP000316759"/>
    </source>
</evidence>
<dbReference type="PRINTS" id="PR00302">
    <property type="entry name" value="LUPUSLA"/>
</dbReference>
<evidence type="ECO:0000256" key="2">
    <source>
        <dbReference type="ARBA" id="ARBA00022884"/>
    </source>
</evidence>
<feature type="compositionally biased region" description="Basic residues" evidence="5">
    <location>
        <begin position="554"/>
        <end position="572"/>
    </location>
</feature>
<dbReference type="SUPFAM" id="SSF46785">
    <property type="entry name" value="Winged helix' DNA-binding domain"/>
    <property type="match status" value="1"/>
</dbReference>
<reference evidence="8 9" key="1">
    <citation type="submission" date="2019-04" db="EMBL/GenBank/DDBJ databases">
        <title>Annotation for the trematode Fasciola gigantica.</title>
        <authorList>
            <person name="Choi Y.-J."/>
        </authorList>
    </citation>
    <scope>NUCLEOTIDE SEQUENCE [LARGE SCALE GENOMIC DNA]</scope>
    <source>
        <strain evidence="8">Uganda_cow_1</strain>
    </source>
</reference>
<dbReference type="Gene3D" id="3.30.70.330">
    <property type="match status" value="1"/>
</dbReference>
<sequence length="617" mass="69655">ASDTDQDEKIPCPSSGGSQRRRIQRQIEFYLSDANLSRDKFFAQQMKNREDEGIPIELLLNCHRLQMLQATEELVIRAVKKSTLLHLSSDGKAIVRSQPVSTLPAREKRTVLVVGIPRWSTEPPQPPAEYCADPDETCPEPKSSDLCLATWQVTDWLRDVFSEFGQVLYVQLPQFQSSGFFRGFAFIEFADSKEAKAATNAFRPSAANQQWFVPPCGSNVSGRIPCPEHAWKPRLAAKATFAEEDMLARRYIWRCCSRKNKQIQSAMRQLRNAGYRAPNPFNREYELITIGEFSAEARQKHLSDLFGTPHKEKLCVFRYTTWQFWRSKFYEWHRLWIERMRLKTDELSIDPDSVPLTTEDAVSPRAINPALPNSVKGDCTIPHPTIPLPRDFVPGTVVQVIWPSSLVSGPDANPTNSELGPLLPPPRVPSLARRIRISLEHYLLASNNLLDQVAHVDPTPSDQVVRHVKNAEVETKEDHVVCSVESTASYPVFIRFKTKVAAKQLIEFTEQSQSEMDDCSRKPPPTCLSAHILSSKAEEAYCHTVAASLVGSHERRRRIQQNRRQRIRHQKGGHLSVSDEPMETSNPASTSGTVSNSQVNIRRTSPSSTADPIGFHA</sequence>
<evidence type="ECO:0000256" key="3">
    <source>
        <dbReference type="ARBA" id="ARBA00023242"/>
    </source>
</evidence>
<dbReference type="PROSITE" id="PS50961">
    <property type="entry name" value="HTH_LA"/>
    <property type="match status" value="1"/>
</dbReference>
<feature type="region of interest" description="Disordered" evidence="5">
    <location>
        <begin position="1"/>
        <end position="20"/>
    </location>
</feature>
<evidence type="ECO:0000256" key="5">
    <source>
        <dbReference type="SAM" id="MobiDB-lite"/>
    </source>
</evidence>
<dbReference type="SMART" id="SM00715">
    <property type="entry name" value="LA"/>
    <property type="match status" value="1"/>
</dbReference>
<feature type="non-terminal residue" evidence="8">
    <location>
        <position position="1"/>
    </location>
</feature>
<dbReference type="Proteomes" id="UP000316759">
    <property type="component" value="Unassembled WGS sequence"/>
</dbReference>
<dbReference type="InterPro" id="IPR036388">
    <property type="entry name" value="WH-like_DNA-bd_sf"/>
</dbReference>
<dbReference type="InterPro" id="IPR036390">
    <property type="entry name" value="WH_DNA-bd_sf"/>
</dbReference>
<feature type="region of interest" description="Disordered" evidence="5">
    <location>
        <begin position="551"/>
        <end position="617"/>
    </location>
</feature>
<dbReference type="InterPro" id="IPR006630">
    <property type="entry name" value="La_HTH"/>
</dbReference>
<proteinExistence type="predicted"/>
<evidence type="ECO:0000259" key="7">
    <source>
        <dbReference type="PROSITE" id="PS50961"/>
    </source>
</evidence>
<dbReference type="SUPFAM" id="SSF54928">
    <property type="entry name" value="RNA-binding domain, RBD"/>
    <property type="match status" value="1"/>
</dbReference>
<protein>
    <submittedName>
        <fullName evidence="8">La protein 7</fullName>
    </submittedName>
</protein>
<dbReference type="AlphaFoldDB" id="A0A504YTG5"/>
<evidence type="ECO:0000256" key="1">
    <source>
        <dbReference type="ARBA" id="ARBA00004123"/>
    </source>
</evidence>
<feature type="domain" description="HTH La-type RNA-binding" evidence="7">
    <location>
        <begin position="13"/>
        <end position="105"/>
    </location>
</feature>
<dbReference type="InterPro" id="IPR002344">
    <property type="entry name" value="Lupus_La"/>
</dbReference>
<dbReference type="Pfam" id="PF05383">
    <property type="entry name" value="La"/>
    <property type="match status" value="1"/>
</dbReference>
<dbReference type="CDD" id="cd07323">
    <property type="entry name" value="LAM"/>
    <property type="match status" value="1"/>
</dbReference>
<evidence type="ECO:0000256" key="4">
    <source>
        <dbReference type="PROSITE-ProRule" id="PRU00332"/>
    </source>
</evidence>
<dbReference type="Gene3D" id="1.10.10.10">
    <property type="entry name" value="Winged helix-like DNA-binding domain superfamily/Winged helix DNA-binding domain"/>
    <property type="match status" value="1"/>
</dbReference>
<keyword evidence="2 4" id="KW-0694">RNA-binding</keyword>
<feature type="compositionally biased region" description="Polar residues" evidence="5">
    <location>
        <begin position="583"/>
        <end position="610"/>
    </location>
</feature>
<dbReference type="GO" id="GO:1990904">
    <property type="term" value="C:ribonucleoprotein complex"/>
    <property type="evidence" value="ECO:0007669"/>
    <property type="project" value="InterPro"/>
</dbReference>
<feature type="domain" description="RRM" evidence="6">
    <location>
        <begin position="157"/>
        <end position="223"/>
    </location>
</feature>
<accession>A0A504YTG5</accession>
<dbReference type="GO" id="GO:0003723">
    <property type="term" value="F:RNA binding"/>
    <property type="evidence" value="ECO:0007669"/>
    <property type="project" value="UniProtKB-UniRule"/>
</dbReference>
<dbReference type="InterPro" id="IPR045180">
    <property type="entry name" value="La_dom_prot"/>
</dbReference>
<name>A0A504YTG5_FASGI</name>
<gene>
    <name evidence="8" type="ORF">FGIG_11409</name>
</gene>
<keyword evidence="9" id="KW-1185">Reference proteome</keyword>
<dbReference type="EMBL" id="SUNJ01008384">
    <property type="protein sequence ID" value="TPP61277.1"/>
    <property type="molecule type" value="Genomic_DNA"/>
</dbReference>
<dbReference type="InterPro" id="IPR012677">
    <property type="entry name" value="Nucleotide-bd_a/b_plait_sf"/>
</dbReference>
<comment type="subcellular location">
    <subcellularLocation>
        <location evidence="1">Nucleus</location>
    </subcellularLocation>
</comment>
<organism evidence="8 9">
    <name type="scientific">Fasciola gigantica</name>
    <name type="common">Giant liver fluke</name>
    <dbReference type="NCBI Taxonomy" id="46835"/>
    <lineage>
        <taxon>Eukaryota</taxon>
        <taxon>Metazoa</taxon>
        <taxon>Spiralia</taxon>
        <taxon>Lophotrochozoa</taxon>
        <taxon>Platyhelminthes</taxon>
        <taxon>Trematoda</taxon>
        <taxon>Digenea</taxon>
        <taxon>Plagiorchiida</taxon>
        <taxon>Echinostomata</taxon>
        <taxon>Echinostomatoidea</taxon>
        <taxon>Fasciolidae</taxon>
        <taxon>Fasciola</taxon>
    </lineage>
</organism>
<dbReference type="STRING" id="46835.A0A504YTG5"/>
<evidence type="ECO:0000313" key="8">
    <source>
        <dbReference type="EMBL" id="TPP61277.1"/>
    </source>
</evidence>
<dbReference type="InterPro" id="IPR035979">
    <property type="entry name" value="RBD_domain_sf"/>
</dbReference>
<dbReference type="GO" id="GO:0006396">
    <property type="term" value="P:RNA processing"/>
    <property type="evidence" value="ECO:0007669"/>
    <property type="project" value="InterPro"/>
</dbReference>
<dbReference type="GO" id="GO:0005634">
    <property type="term" value="C:nucleus"/>
    <property type="evidence" value="ECO:0007669"/>
    <property type="project" value="UniProtKB-SubCell"/>
</dbReference>
<dbReference type="PROSITE" id="PS50102">
    <property type="entry name" value="RRM"/>
    <property type="match status" value="1"/>
</dbReference>
<keyword evidence="3" id="KW-0539">Nucleus</keyword>
<dbReference type="InterPro" id="IPR000504">
    <property type="entry name" value="RRM_dom"/>
</dbReference>
<dbReference type="PANTHER" id="PTHR22792">
    <property type="entry name" value="LUPUS LA PROTEIN-RELATED"/>
    <property type="match status" value="1"/>
</dbReference>
<evidence type="ECO:0000259" key="6">
    <source>
        <dbReference type="PROSITE" id="PS50102"/>
    </source>
</evidence>
<dbReference type="Pfam" id="PF00076">
    <property type="entry name" value="RRM_1"/>
    <property type="match status" value="1"/>
</dbReference>